<proteinExistence type="predicted"/>
<dbReference type="EMBL" id="JACASI010000013">
    <property type="protein sequence ID" value="MCQ3828761.1"/>
    <property type="molecule type" value="Genomic_DNA"/>
</dbReference>
<evidence type="ECO:0000313" key="1">
    <source>
        <dbReference type="EMBL" id="MCQ3828761.1"/>
    </source>
</evidence>
<dbReference type="Proteomes" id="UP001205566">
    <property type="component" value="Unassembled WGS sequence"/>
</dbReference>
<reference evidence="1" key="1">
    <citation type="thesis" date="2020" institute="Technische Universitat Dresden" country="Dresden, Germany">
        <title>The Agarolytic System of Microbulbifer elongatus PORT2, Isolated from Batu Karas, Pangandaran West Java Indonesia.</title>
        <authorList>
            <person name="Anggraeni S.R."/>
        </authorList>
    </citation>
    <scope>NUCLEOTIDE SEQUENCE</scope>
    <source>
        <strain evidence="1">PORT2</strain>
    </source>
</reference>
<protein>
    <submittedName>
        <fullName evidence="1">Uncharacterized protein</fullName>
    </submittedName>
</protein>
<keyword evidence="2" id="KW-1185">Reference proteome</keyword>
<name>A0ABT1NXZ7_9GAMM</name>
<evidence type="ECO:0000313" key="2">
    <source>
        <dbReference type="Proteomes" id="UP001205566"/>
    </source>
</evidence>
<comment type="caution">
    <text evidence="1">The sequence shown here is derived from an EMBL/GenBank/DDBJ whole genome shotgun (WGS) entry which is preliminary data.</text>
</comment>
<sequence>MTTKSLIYKVARFNNESAANNLQDLITKALNKRKTALSRKMAGDTDNQFSLINYHGPFKGIRVGEFFDYTHGHKQPIAEFDNKAEALKISALAPPDKKSDFLHSILYFGIWKNSVILSQSMALRAPQFEAYINWLLAECNLITEENFITLSDLPPIKIAKKISNTKEIEFFAPIKLDPIEKEFKNNASQEVKTIGFRPSAIGWDVLKKILPSEMTLPKELDVKDVIMNSALEVTLRLSWSRVRHDDPTKFLDQIANQLRHVETEVDYAIHTRSGKITRDDLKLRRPISVSTNEEGLVRKHEMWERIHEWLEILLSEDRISPDA</sequence>
<gene>
    <name evidence="1" type="ORF">HXX02_04845</name>
</gene>
<dbReference type="RefSeq" id="WP_255873575.1">
    <property type="nucleotide sequence ID" value="NZ_JACASI010000013.1"/>
</dbReference>
<organism evidence="1 2">
    <name type="scientific">Microbulbifer elongatus</name>
    <dbReference type="NCBI Taxonomy" id="86173"/>
    <lineage>
        <taxon>Bacteria</taxon>
        <taxon>Pseudomonadati</taxon>
        <taxon>Pseudomonadota</taxon>
        <taxon>Gammaproteobacteria</taxon>
        <taxon>Cellvibrionales</taxon>
        <taxon>Microbulbiferaceae</taxon>
        <taxon>Microbulbifer</taxon>
    </lineage>
</organism>
<accession>A0ABT1NXZ7</accession>